<dbReference type="RefSeq" id="WP_197441241.1">
    <property type="nucleotide sequence ID" value="NZ_SIHI01000010.1"/>
</dbReference>
<comment type="caution">
    <text evidence="3">The sequence shown here is derived from an EMBL/GenBank/DDBJ whole genome shotgun (WGS) entry which is preliminary data.</text>
</comment>
<dbReference type="SUPFAM" id="SSF81324">
    <property type="entry name" value="Voltage-gated potassium channels"/>
    <property type="match status" value="1"/>
</dbReference>
<dbReference type="AlphaFoldDB" id="A0A5C5WMN6"/>
<protein>
    <submittedName>
        <fullName evidence="3">Ion channel</fullName>
    </submittedName>
</protein>
<proteinExistence type="predicted"/>
<dbReference type="InterPro" id="IPR013099">
    <property type="entry name" value="K_chnl_dom"/>
</dbReference>
<accession>A0A5C5WMN6</accession>
<evidence type="ECO:0000259" key="2">
    <source>
        <dbReference type="Pfam" id="PF07885"/>
    </source>
</evidence>
<keyword evidence="1" id="KW-1133">Transmembrane helix</keyword>
<evidence type="ECO:0000313" key="4">
    <source>
        <dbReference type="Proteomes" id="UP000317243"/>
    </source>
</evidence>
<reference evidence="3 4" key="1">
    <citation type="submission" date="2019-02" db="EMBL/GenBank/DDBJ databases">
        <title>Deep-cultivation of Planctomycetes and their phenomic and genomic characterization uncovers novel biology.</title>
        <authorList>
            <person name="Wiegand S."/>
            <person name="Jogler M."/>
            <person name="Boedeker C."/>
            <person name="Pinto D."/>
            <person name="Vollmers J."/>
            <person name="Rivas-Marin E."/>
            <person name="Kohn T."/>
            <person name="Peeters S.H."/>
            <person name="Heuer A."/>
            <person name="Rast P."/>
            <person name="Oberbeckmann S."/>
            <person name="Bunk B."/>
            <person name="Jeske O."/>
            <person name="Meyerdierks A."/>
            <person name="Storesund J.E."/>
            <person name="Kallscheuer N."/>
            <person name="Luecker S."/>
            <person name="Lage O.M."/>
            <person name="Pohl T."/>
            <person name="Merkel B.J."/>
            <person name="Hornburger P."/>
            <person name="Mueller R.-W."/>
            <person name="Bruemmer F."/>
            <person name="Labrenz M."/>
            <person name="Spormann A.M."/>
            <person name="Op Den Camp H."/>
            <person name="Overmann J."/>
            <person name="Amann R."/>
            <person name="Jetten M.S.M."/>
            <person name="Mascher T."/>
            <person name="Medema M.H."/>
            <person name="Devos D.P."/>
            <person name="Kaster A.-K."/>
            <person name="Ovreas L."/>
            <person name="Rohde M."/>
            <person name="Galperin M.Y."/>
            <person name="Jogler C."/>
        </authorList>
    </citation>
    <scope>NUCLEOTIDE SEQUENCE [LARGE SCALE GENOMIC DNA]</scope>
    <source>
        <strain evidence="3 4">KOR42</strain>
    </source>
</reference>
<dbReference type="Pfam" id="PF07885">
    <property type="entry name" value="Ion_trans_2"/>
    <property type="match status" value="1"/>
</dbReference>
<name>A0A5C5WMN6_9PLAN</name>
<gene>
    <name evidence="3" type="ORF">KOR42_33540</name>
</gene>
<dbReference type="Proteomes" id="UP000317243">
    <property type="component" value="Unassembled WGS sequence"/>
</dbReference>
<feature type="domain" description="Potassium channel" evidence="2">
    <location>
        <begin position="53"/>
        <end position="132"/>
    </location>
</feature>
<feature type="transmembrane region" description="Helical" evidence="1">
    <location>
        <begin position="6"/>
        <end position="27"/>
    </location>
</feature>
<organism evidence="3 4">
    <name type="scientific">Thalassoglobus neptunius</name>
    <dbReference type="NCBI Taxonomy" id="1938619"/>
    <lineage>
        <taxon>Bacteria</taxon>
        <taxon>Pseudomonadati</taxon>
        <taxon>Planctomycetota</taxon>
        <taxon>Planctomycetia</taxon>
        <taxon>Planctomycetales</taxon>
        <taxon>Planctomycetaceae</taxon>
        <taxon>Thalassoglobus</taxon>
    </lineage>
</organism>
<feature type="transmembrane region" description="Helical" evidence="1">
    <location>
        <begin position="39"/>
        <end position="66"/>
    </location>
</feature>
<evidence type="ECO:0000313" key="3">
    <source>
        <dbReference type="EMBL" id="TWT51880.1"/>
    </source>
</evidence>
<sequence>MFLICVVSATLVLTCVAIHYNTFTFLATPRDQVHQRKRWWINVTILGVLMAHILEMLLFSFVYEILSHFPGNGWIQDGDGVRSEDYWYFSFQVYTSLGFGDLIPVGNLRMMTVLETLIGLVLIAWTASFLFVEMQSWAVVHPRLGAISRAGDRRSHAHEADEESSDT</sequence>
<keyword evidence="1" id="KW-0812">Transmembrane</keyword>
<dbReference type="EMBL" id="SIHI01000010">
    <property type="protein sequence ID" value="TWT51880.1"/>
    <property type="molecule type" value="Genomic_DNA"/>
</dbReference>
<feature type="transmembrane region" description="Helical" evidence="1">
    <location>
        <begin position="112"/>
        <end position="132"/>
    </location>
</feature>
<keyword evidence="1" id="KW-0472">Membrane</keyword>
<dbReference type="Gene3D" id="1.10.287.70">
    <property type="match status" value="1"/>
</dbReference>
<keyword evidence="4" id="KW-1185">Reference proteome</keyword>
<evidence type="ECO:0000256" key="1">
    <source>
        <dbReference type="SAM" id="Phobius"/>
    </source>
</evidence>